<proteinExistence type="predicted"/>
<organism evidence="2 3">
    <name type="scientific">Zymoseptoria tritici (strain CBS 115943 / IPO323)</name>
    <name type="common">Speckled leaf blotch fungus</name>
    <name type="synonym">Septoria tritici</name>
    <dbReference type="NCBI Taxonomy" id="336722"/>
    <lineage>
        <taxon>Eukaryota</taxon>
        <taxon>Fungi</taxon>
        <taxon>Dikarya</taxon>
        <taxon>Ascomycota</taxon>
        <taxon>Pezizomycotina</taxon>
        <taxon>Dothideomycetes</taxon>
        <taxon>Dothideomycetidae</taxon>
        <taxon>Mycosphaerellales</taxon>
        <taxon>Mycosphaerellaceae</taxon>
        <taxon>Zymoseptoria</taxon>
    </lineage>
</organism>
<evidence type="ECO:0000313" key="2">
    <source>
        <dbReference type="EMBL" id="EGP81852.1"/>
    </source>
</evidence>
<keyword evidence="3" id="KW-1185">Reference proteome</keyword>
<dbReference type="RefSeq" id="XP_003846876.1">
    <property type="nucleotide sequence ID" value="XM_003846828.1"/>
</dbReference>
<dbReference type="EMBL" id="CM001216">
    <property type="protein sequence ID" value="EGP81852.1"/>
    <property type="molecule type" value="Genomic_DNA"/>
</dbReference>
<feature type="compositionally biased region" description="Basic residues" evidence="1">
    <location>
        <begin position="26"/>
        <end position="37"/>
    </location>
</feature>
<accession>F9XSD1</accession>
<dbReference type="HOGENOM" id="CLU_1070417_0_0_1"/>
<dbReference type="Proteomes" id="UP000008062">
    <property type="component" value="Chromosome 21"/>
</dbReference>
<feature type="region of interest" description="Disordered" evidence="1">
    <location>
        <begin position="141"/>
        <end position="164"/>
    </location>
</feature>
<gene>
    <name evidence="2" type="ORF">MYCGRDRAFT_98121</name>
</gene>
<evidence type="ECO:0000313" key="3">
    <source>
        <dbReference type="Proteomes" id="UP000008062"/>
    </source>
</evidence>
<protein>
    <submittedName>
        <fullName evidence="2">Uncharacterized protein</fullName>
    </submittedName>
</protein>
<feature type="compositionally biased region" description="Polar residues" evidence="1">
    <location>
        <begin position="1"/>
        <end position="20"/>
    </location>
</feature>
<sequence>MAERPTTTCKAPRSPSNRDFSASLRWLRRRPHHHRHAESKTSYPKLDCANSNTALKDVLRIGRKYKSEGMTEVAYSRHNEAPDWFDKTGKIYPARATEILTAKDKNAAYLLGDHELKLFGDPAKLLQRDGLDTVAYTAKGTPRKRQQPLVKQGRKGTGKMDTKSNCSEELSLAGKTALAGAFLALERDDVTVTGWKRSTQARKDAAEHESKLALLQVDYDGRCAFMVNEFSKLTGDSPKFRETAAQKLARSPRHRAHPIL</sequence>
<dbReference type="AlphaFoldDB" id="F9XSD1"/>
<reference evidence="2 3" key="1">
    <citation type="journal article" date="2011" name="PLoS Genet.">
        <title>Finished genome of the fungal wheat pathogen Mycosphaerella graminicola reveals dispensome structure, chromosome plasticity, and stealth pathogenesis.</title>
        <authorList>
            <person name="Goodwin S.B."/>
            <person name="Ben M'barek S."/>
            <person name="Dhillon B."/>
            <person name="Wittenberg A.H.J."/>
            <person name="Crane C.F."/>
            <person name="Hane J.K."/>
            <person name="Foster A.J."/>
            <person name="Van der Lee T.A.J."/>
            <person name="Grimwood J."/>
            <person name="Aerts A."/>
            <person name="Antoniw J."/>
            <person name="Bailey A."/>
            <person name="Bluhm B."/>
            <person name="Bowler J."/>
            <person name="Bristow J."/>
            <person name="van der Burgt A."/>
            <person name="Canto-Canche B."/>
            <person name="Churchill A.C.L."/>
            <person name="Conde-Ferraez L."/>
            <person name="Cools H.J."/>
            <person name="Coutinho P.M."/>
            <person name="Csukai M."/>
            <person name="Dehal P."/>
            <person name="De Wit P."/>
            <person name="Donzelli B."/>
            <person name="van de Geest H.C."/>
            <person name="van Ham R.C.H.J."/>
            <person name="Hammond-Kosack K.E."/>
            <person name="Henrissat B."/>
            <person name="Kilian A."/>
            <person name="Kobayashi A.K."/>
            <person name="Koopmann E."/>
            <person name="Kourmpetis Y."/>
            <person name="Kuzniar A."/>
            <person name="Lindquist E."/>
            <person name="Lombard V."/>
            <person name="Maliepaard C."/>
            <person name="Martins N."/>
            <person name="Mehrabi R."/>
            <person name="Nap J.P.H."/>
            <person name="Ponomarenko A."/>
            <person name="Rudd J.J."/>
            <person name="Salamov A."/>
            <person name="Schmutz J."/>
            <person name="Schouten H.J."/>
            <person name="Shapiro H."/>
            <person name="Stergiopoulos I."/>
            <person name="Torriani S.F.F."/>
            <person name="Tu H."/>
            <person name="de Vries R.P."/>
            <person name="Waalwijk C."/>
            <person name="Ware S.B."/>
            <person name="Wiebenga A."/>
            <person name="Zwiers L.-H."/>
            <person name="Oliver R.P."/>
            <person name="Grigoriev I.V."/>
            <person name="Kema G.H.J."/>
        </authorList>
    </citation>
    <scope>NUCLEOTIDE SEQUENCE [LARGE SCALE GENOMIC DNA]</scope>
    <source>
        <strain evidence="3">CBS 115943 / IPO323</strain>
    </source>
</reference>
<dbReference type="GeneID" id="13396660"/>
<name>F9XSD1_ZYMTI</name>
<dbReference type="InParanoid" id="F9XSD1"/>
<evidence type="ECO:0000256" key="1">
    <source>
        <dbReference type="SAM" id="MobiDB-lite"/>
    </source>
</evidence>
<feature type="compositionally biased region" description="Basic residues" evidence="1">
    <location>
        <begin position="141"/>
        <end position="157"/>
    </location>
</feature>
<dbReference type="KEGG" id="ztr:MYCGRDRAFT_98121"/>
<feature type="region of interest" description="Disordered" evidence="1">
    <location>
        <begin position="1"/>
        <end position="45"/>
    </location>
</feature>